<sequence>MGQGDYCEDRYHKPAHDGCTRDQPFKFRLSAWEQGGVRGMGPHDLARPKEYTLHFSKDGVERSRAGQDRGGKPRQGCVMVVVVVVVVGARVLYGMREGGARLDLWASGGRAGRFVNKLHFPASLARGAGRAGLQGLRRHNVCEGSAVGKAQPPIRPIPSCHDVWRAQTWGGFFPSRVKAYTTIASAFHRGRIHPPHLLFLFYSSFYFLLNLARSFAPSEAIRGAARDTSPTTMTGGLGTATIVCAVVTYYVLMRLFGAATAAALRFPRPAQAPMQTAAKP</sequence>
<organism evidence="2 3">
    <name type="scientific">Corynespora cassiicola Philippines</name>
    <dbReference type="NCBI Taxonomy" id="1448308"/>
    <lineage>
        <taxon>Eukaryota</taxon>
        <taxon>Fungi</taxon>
        <taxon>Dikarya</taxon>
        <taxon>Ascomycota</taxon>
        <taxon>Pezizomycotina</taxon>
        <taxon>Dothideomycetes</taxon>
        <taxon>Pleosporomycetidae</taxon>
        <taxon>Pleosporales</taxon>
        <taxon>Corynesporascaceae</taxon>
        <taxon>Corynespora</taxon>
    </lineage>
</organism>
<evidence type="ECO:0000256" key="1">
    <source>
        <dbReference type="SAM" id="Phobius"/>
    </source>
</evidence>
<name>A0A2T2N2P9_CORCC</name>
<accession>A0A2T2N2P9</accession>
<evidence type="ECO:0000313" key="3">
    <source>
        <dbReference type="Proteomes" id="UP000240883"/>
    </source>
</evidence>
<dbReference type="Proteomes" id="UP000240883">
    <property type="component" value="Unassembled WGS sequence"/>
</dbReference>
<feature type="transmembrane region" description="Helical" evidence="1">
    <location>
        <begin position="197"/>
        <end position="216"/>
    </location>
</feature>
<keyword evidence="1" id="KW-1133">Transmembrane helix</keyword>
<dbReference type="EMBL" id="KZ678153">
    <property type="protein sequence ID" value="PSN59707.1"/>
    <property type="molecule type" value="Genomic_DNA"/>
</dbReference>
<proteinExistence type="predicted"/>
<dbReference type="AlphaFoldDB" id="A0A2T2N2P9"/>
<protein>
    <submittedName>
        <fullName evidence="2">Uncharacterized protein</fullName>
    </submittedName>
</protein>
<keyword evidence="1" id="KW-0812">Transmembrane</keyword>
<reference evidence="2 3" key="1">
    <citation type="journal article" date="2018" name="Front. Microbiol.">
        <title>Genome-Wide Analysis of Corynespora cassiicola Leaf Fall Disease Putative Effectors.</title>
        <authorList>
            <person name="Lopez D."/>
            <person name="Ribeiro S."/>
            <person name="Label P."/>
            <person name="Fumanal B."/>
            <person name="Venisse J.S."/>
            <person name="Kohler A."/>
            <person name="de Oliveira R.R."/>
            <person name="Labutti K."/>
            <person name="Lipzen A."/>
            <person name="Lail K."/>
            <person name="Bauer D."/>
            <person name="Ohm R.A."/>
            <person name="Barry K.W."/>
            <person name="Spatafora J."/>
            <person name="Grigoriev I.V."/>
            <person name="Martin F.M."/>
            <person name="Pujade-Renaud V."/>
        </authorList>
    </citation>
    <scope>NUCLEOTIDE SEQUENCE [LARGE SCALE GENOMIC DNA]</scope>
    <source>
        <strain evidence="2 3">Philippines</strain>
    </source>
</reference>
<gene>
    <name evidence="2" type="ORF">BS50DRAFT_222906</name>
</gene>
<evidence type="ECO:0000313" key="2">
    <source>
        <dbReference type="EMBL" id="PSN59707.1"/>
    </source>
</evidence>
<keyword evidence="1" id="KW-0472">Membrane</keyword>
<keyword evidence="3" id="KW-1185">Reference proteome</keyword>
<feature type="transmembrane region" description="Helical" evidence="1">
    <location>
        <begin position="236"/>
        <end position="264"/>
    </location>
</feature>